<dbReference type="OrthoDB" id="2522796at2759"/>
<feature type="signal peptide" evidence="2">
    <location>
        <begin position="1"/>
        <end position="19"/>
    </location>
</feature>
<keyword evidence="2" id="KW-0732">Signal</keyword>
<dbReference type="STRING" id="578459.A0A194S8S4"/>
<evidence type="ECO:0000313" key="4">
    <source>
        <dbReference type="Proteomes" id="UP000053890"/>
    </source>
</evidence>
<dbReference type="Proteomes" id="UP000053890">
    <property type="component" value="Unassembled WGS sequence"/>
</dbReference>
<name>A0A194S8S4_RHOGW</name>
<feature type="chain" id="PRO_5008265544" evidence="2">
    <location>
        <begin position="20"/>
        <end position="784"/>
    </location>
</feature>
<gene>
    <name evidence="3" type="ORF">RHOBADRAFT_52078</name>
</gene>
<protein>
    <submittedName>
        <fullName evidence="3">Uncharacterized protein</fullName>
    </submittedName>
</protein>
<accession>A0A194S8S4</accession>
<sequence length="784" mass="84162">MRLTPVLLAAGAGALGAAASAHPQPLDVSPAHTAHSLEARSPLSLSIGGINLCIGLFCHRPSRSWKCSGSGRDGYSVDYNGNTRPSWAPASFLWFGADVGWAPPKGFSCGTSWQIPSAMHGKLDLITWWTPPSSWLDAHVGVDLGFKVPSFWGLILAPSKGWTCSGNGKDGFSVDIHGGGRPSSVPVGWLYFGSSIGWAPPVGWSCSSSFEFPSAFLDVAHLVTWWKPSSGWLDAHVGVDLGFKVPSFWGLILAPSKGWTCSGNGKDGFSVDIHGGGRPSSVPVGWLYFGSSIGWAPPVGWSCSSSFELPSAFIEIIHLVTWWKPSNAWIDAHAGVGLSFTPPPWWGIAITPSKSWQCNGGGRDGYPVDSNGQAAPLWVPSSGWAWFGASVGWQPVSCPSTWAIPSQWRKTCSKATWWTPPSIWITKHKSHDFGFSLPTHWGVDKCGCSCGCGAGDAGITTTSRAPASTSIAHTTTTARATTTSAKPVTSSASTSKPATTSKKPATTSSSKPSSTTSKKLASTSTSHKPATTTSSKPAATTTSKKPSMPTSKPVTTSKAGTTKTVTYIGDASTVTIPGGIVTVTRTVSISQPEPTGRPSQGWSCDGSGKDGYEVDWKGNGRPAEFPEGWYWFGVSSWQPSSLQVTVIISSQISWWLPPPSFKLPSSVDCPTHWTSQGWIDTRIPSASWQCNGSGEDGYDFDHQGHGRPSGATLGWKWYGRTHGWQPCKSFQLPSADYSPPSWWVAHRATWWRPTSRWNLRSHRSFKCPTFWRSSRSHLRGSWIW</sequence>
<dbReference type="GeneID" id="28976607"/>
<organism evidence="3 4">
    <name type="scientific">Rhodotorula graminis (strain WP1)</name>
    <dbReference type="NCBI Taxonomy" id="578459"/>
    <lineage>
        <taxon>Eukaryota</taxon>
        <taxon>Fungi</taxon>
        <taxon>Dikarya</taxon>
        <taxon>Basidiomycota</taxon>
        <taxon>Pucciniomycotina</taxon>
        <taxon>Microbotryomycetes</taxon>
        <taxon>Sporidiobolales</taxon>
        <taxon>Sporidiobolaceae</taxon>
        <taxon>Rhodotorula</taxon>
    </lineage>
</organism>
<feature type="compositionally biased region" description="Low complexity" evidence="1">
    <location>
        <begin position="465"/>
        <end position="558"/>
    </location>
</feature>
<dbReference type="RefSeq" id="XP_018273177.1">
    <property type="nucleotide sequence ID" value="XM_018416159.1"/>
</dbReference>
<dbReference type="OMA" id="WAPPVGW"/>
<evidence type="ECO:0000256" key="2">
    <source>
        <dbReference type="SAM" id="SignalP"/>
    </source>
</evidence>
<proteinExistence type="predicted"/>
<feature type="region of interest" description="Disordered" evidence="1">
    <location>
        <begin position="462"/>
        <end position="558"/>
    </location>
</feature>
<dbReference type="AlphaFoldDB" id="A0A194S8S4"/>
<dbReference type="EMBL" id="KQ474075">
    <property type="protein sequence ID" value="KPV77128.1"/>
    <property type="molecule type" value="Genomic_DNA"/>
</dbReference>
<evidence type="ECO:0000313" key="3">
    <source>
        <dbReference type="EMBL" id="KPV77128.1"/>
    </source>
</evidence>
<reference evidence="3 4" key="1">
    <citation type="journal article" date="2015" name="Front. Microbiol.">
        <title>Genome sequence of the plant growth promoting endophytic yeast Rhodotorula graminis WP1.</title>
        <authorList>
            <person name="Firrincieli A."/>
            <person name="Otillar R."/>
            <person name="Salamov A."/>
            <person name="Schmutz J."/>
            <person name="Khan Z."/>
            <person name="Redman R.S."/>
            <person name="Fleck N.D."/>
            <person name="Lindquist E."/>
            <person name="Grigoriev I.V."/>
            <person name="Doty S.L."/>
        </authorList>
    </citation>
    <scope>NUCLEOTIDE SEQUENCE [LARGE SCALE GENOMIC DNA]</scope>
    <source>
        <strain evidence="3 4">WP1</strain>
    </source>
</reference>
<evidence type="ECO:0000256" key="1">
    <source>
        <dbReference type="SAM" id="MobiDB-lite"/>
    </source>
</evidence>
<keyword evidence="4" id="KW-1185">Reference proteome</keyword>